<proteinExistence type="predicted"/>
<name>A0AA37X2A9_9RHOB</name>
<reference evidence="1 2" key="1">
    <citation type="journal article" date="2014" name="Int. J. Syst. Evol. Microbiol.">
        <title>Complete genome sequence of Corynebacterium casei LMG S-19264T (=DSM 44701T), isolated from a smear-ripened cheese.</title>
        <authorList>
            <consortium name="US DOE Joint Genome Institute (JGI-PGF)"/>
            <person name="Walter F."/>
            <person name="Albersmeier A."/>
            <person name="Kalinowski J."/>
            <person name="Ruckert C."/>
        </authorList>
    </citation>
    <scope>NUCLEOTIDE SEQUENCE [LARGE SCALE GENOMIC DNA]</scope>
    <source>
        <strain evidence="1 2">NBRC 111766</strain>
    </source>
</reference>
<dbReference type="RefSeq" id="WP_284326010.1">
    <property type="nucleotide sequence ID" value="NZ_BSPP01000010.1"/>
</dbReference>
<protein>
    <submittedName>
        <fullName evidence="1">Uncharacterized protein</fullName>
    </submittedName>
</protein>
<accession>A0AA37X2A9</accession>
<gene>
    <name evidence="1" type="ORF">GCM10010873_28180</name>
</gene>
<dbReference type="EMBL" id="BSPP01000010">
    <property type="protein sequence ID" value="GLS87844.1"/>
    <property type="molecule type" value="Genomic_DNA"/>
</dbReference>
<evidence type="ECO:0000313" key="2">
    <source>
        <dbReference type="Proteomes" id="UP001157355"/>
    </source>
</evidence>
<sequence>MNELEARLATLAAQQQTTTYGALVRDLAIPGPGAIAKLTAALELLMEHDAAHGLPLRAVLCAGRLAQGMPAQGFFDKARALGRFESVDAQGFVTTERQRLFALFAAS</sequence>
<evidence type="ECO:0000313" key="1">
    <source>
        <dbReference type="EMBL" id="GLS87844.1"/>
    </source>
</evidence>
<dbReference type="AlphaFoldDB" id="A0AA37X2A9"/>
<dbReference type="Proteomes" id="UP001157355">
    <property type="component" value="Unassembled WGS sequence"/>
</dbReference>
<comment type="caution">
    <text evidence="1">The sequence shown here is derived from an EMBL/GenBank/DDBJ whole genome shotgun (WGS) entry which is preliminary data.</text>
</comment>
<keyword evidence="2" id="KW-1185">Reference proteome</keyword>
<organism evidence="1 2">
    <name type="scientific">Cypionkella aquatica</name>
    <dbReference type="NCBI Taxonomy" id="1756042"/>
    <lineage>
        <taxon>Bacteria</taxon>
        <taxon>Pseudomonadati</taxon>
        <taxon>Pseudomonadota</taxon>
        <taxon>Alphaproteobacteria</taxon>
        <taxon>Rhodobacterales</taxon>
        <taxon>Paracoccaceae</taxon>
        <taxon>Cypionkella</taxon>
    </lineage>
</organism>